<sequence length="219" mass="25065">MNRKLLILSFFLSCSGFQPADKLLVEKALQNETDIGFISREFFQMKVEIPYSSLEAPRKTKREECKTKAFLKREELSMPYLLQAHRDKYRFGEGIESFSSTRIGQMRTIKEQRDAQASASPIPGLAVGNTNTALTNQTQNQNQASTVPLLSAPLPQGTKPYTQNFAWFFDSLHLYKEDYSDRSKCAFLFRNIQEKLYAKVEETPVPLGAYQNLGERDLE</sequence>
<protein>
    <submittedName>
        <fullName evidence="1">Uncharacterized protein</fullName>
    </submittedName>
</protein>
<gene>
    <name evidence="1" type="ORF">EHS11_05295</name>
</gene>
<dbReference type="AlphaFoldDB" id="A0A4R9LQR5"/>
<proteinExistence type="predicted"/>
<organism evidence="1 2">
    <name type="scientific">Leptospira ilyithenensis</name>
    <dbReference type="NCBI Taxonomy" id="2484901"/>
    <lineage>
        <taxon>Bacteria</taxon>
        <taxon>Pseudomonadati</taxon>
        <taxon>Spirochaetota</taxon>
        <taxon>Spirochaetia</taxon>
        <taxon>Leptospirales</taxon>
        <taxon>Leptospiraceae</taxon>
        <taxon>Leptospira</taxon>
    </lineage>
</organism>
<dbReference type="Proteomes" id="UP000298264">
    <property type="component" value="Unassembled WGS sequence"/>
</dbReference>
<dbReference type="EMBL" id="RQHV01000036">
    <property type="protein sequence ID" value="TGN11925.1"/>
    <property type="molecule type" value="Genomic_DNA"/>
</dbReference>
<dbReference type="RefSeq" id="WP_135763368.1">
    <property type="nucleotide sequence ID" value="NZ_RQHV01000036.1"/>
</dbReference>
<name>A0A4R9LQR5_9LEPT</name>
<dbReference type="OrthoDB" id="345633at2"/>
<evidence type="ECO:0000313" key="1">
    <source>
        <dbReference type="EMBL" id="TGN11925.1"/>
    </source>
</evidence>
<comment type="caution">
    <text evidence="1">The sequence shown here is derived from an EMBL/GenBank/DDBJ whole genome shotgun (WGS) entry which is preliminary data.</text>
</comment>
<evidence type="ECO:0000313" key="2">
    <source>
        <dbReference type="Proteomes" id="UP000298264"/>
    </source>
</evidence>
<keyword evidence="2" id="KW-1185">Reference proteome</keyword>
<reference evidence="1" key="1">
    <citation type="journal article" date="2019" name="PLoS Negl. Trop. Dis.">
        <title>Revisiting the worldwide diversity of Leptospira species in the environment.</title>
        <authorList>
            <person name="Vincent A.T."/>
            <person name="Schiettekatte O."/>
            <person name="Bourhy P."/>
            <person name="Veyrier F.J."/>
            <person name="Picardeau M."/>
        </authorList>
    </citation>
    <scope>NUCLEOTIDE SEQUENCE [LARGE SCALE GENOMIC DNA]</scope>
    <source>
        <strain evidence="1">201400974</strain>
    </source>
</reference>
<accession>A0A4R9LQR5</accession>